<dbReference type="Proteomes" id="UP001324427">
    <property type="component" value="Unassembled WGS sequence"/>
</dbReference>
<accession>A0AAV9JL78</accession>
<dbReference type="InterPro" id="IPR001623">
    <property type="entry name" value="DnaJ_domain"/>
</dbReference>
<organism evidence="5 6">
    <name type="scientific">Oleoguttula mirabilis</name>
    <dbReference type="NCBI Taxonomy" id="1507867"/>
    <lineage>
        <taxon>Eukaryota</taxon>
        <taxon>Fungi</taxon>
        <taxon>Dikarya</taxon>
        <taxon>Ascomycota</taxon>
        <taxon>Pezizomycotina</taxon>
        <taxon>Dothideomycetes</taxon>
        <taxon>Dothideomycetidae</taxon>
        <taxon>Mycosphaerellales</taxon>
        <taxon>Teratosphaeriaceae</taxon>
        <taxon>Oleoguttula</taxon>
    </lineage>
</organism>
<keyword evidence="2" id="KW-0143">Chaperone</keyword>
<dbReference type="SUPFAM" id="SSF47144">
    <property type="entry name" value="HSC20 (HSCB), C-terminal oligomerisation domain"/>
    <property type="match status" value="1"/>
</dbReference>
<dbReference type="EMBL" id="JAVFHQ010000018">
    <property type="protein sequence ID" value="KAK4545757.1"/>
    <property type="molecule type" value="Genomic_DNA"/>
</dbReference>
<dbReference type="GO" id="GO:0044571">
    <property type="term" value="P:[2Fe-2S] cluster assembly"/>
    <property type="evidence" value="ECO:0007669"/>
    <property type="project" value="InterPro"/>
</dbReference>
<evidence type="ECO:0000313" key="6">
    <source>
        <dbReference type="Proteomes" id="UP001324427"/>
    </source>
</evidence>
<evidence type="ECO:0000259" key="4">
    <source>
        <dbReference type="PROSITE" id="PS50076"/>
    </source>
</evidence>
<feature type="region of interest" description="Disordered" evidence="3">
    <location>
        <begin position="1"/>
        <end position="21"/>
    </location>
</feature>
<evidence type="ECO:0000256" key="1">
    <source>
        <dbReference type="ARBA" id="ARBA00010476"/>
    </source>
</evidence>
<dbReference type="Pfam" id="PF07743">
    <property type="entry name" value="HSCB_C"/>
    <property type="match status" value="1"/>
</dbReference>
<dbReference type="Gene3D" id="1.10.287.110">
    <property type="entry name" value="DnaJ domain"/>
    <property type="match status" value="1"/>
</dbReference>
<dbReference type="SMART" id="SM00271">
    <property type="entry name" value="DnaJ"/>
    <property type="match status" value="1"/>
</dbReference>
<feature type="compositionally biased region" description="Polar residues" evidence="3">
    <location>
        <begin position="1"/>
        <end position="11"/>
    </location>
</feature>
<evidence type="ECO:0000256" key="2">
    <source>
        <dbReference type="ARBA" id="ARBA00023186"/>
    </source>
</evidence>
<feature type="region of interest" description="Disordered" evidence="3">
    <location>
        <begin position="42"/>
        <end position="77"/>
    </location>
</feature>
<comment type="caution">
    <text evidence="5">The sequence shown here is derived from an EMBL/GenBank/DDBJ whole genome shotgun (WGS) entry which is preliminary data.</text>
</comment>
<dbReference type="InterPro" id="IPR009073">
    <property type="entry name" value="HscB_oligo_C"/>
</dbReference>
<proteinExistence type="inferred from homology"/>
<sequence length="258" mass="28796">MRRNAMQTARSASRALRSETSITLRQQTTPFVCASCRRAALQTPSPTSIASQRAFSSAATTRQQASAASSSPQPQREAVLPQTHYDFFPQTFPSGPPPSSAFSPDLKQLRKEFLQLQAKAHPDMAPAHQKRQAEALSSRINEAYKTLQDPLKRAQYLLSLQGIDVEDESAKLTENALLMEVMEAREAVDEVEHEEELVSIRAENHERIADSVKVLEETFASGELEQAAQEAIRLRYWMNIEESIHGWEKGKGGGMIHH</sequence>
<feature type="compositionally biased region" description="Polar residues" evidence="3">
    <location>
        <begin position="42"/>
        <end position="55"/>
    </location>
</feature>
<dbReference type="InterPro" id="IPR036869">
    <property type="entry name" value="J_dom_sf"/>
</dbReference>
<feature type="domain" description="J" evidence="4">
    <location>
        <begin position="83"/>
        <end position="160"/>
    </location>
</feature>
<dbReference type="PANTHER" id="PTHR14021">
    <property type="entry name" value="IRON-SULFUR CLUSTER CO-CHAPERONE PROTEIN HSCB"/>
    <property type="match status" value="1"/>
</dbReference>
<reference evidence="5 6" key="1">
    <citation type="submission" date="2021-11" db="EMBL/GenBank/DDBJ databases">
        <title>Black yeast isolated from Biological Soil Crust.</title>
        <authorList>
            <person name="Kurbessoian T."/>
        </authorList>
    </citation>
    <scope>NUCLEOTIDE SEQUENCE [LARGE SCALE GENOMIC DNA]</scope>
    <source>
        <strain evidence="5 6">CCFEE 5522</strain>
    </source>
</reference>
<dbReference type="NCBIfam" id="TIGR00714">
    <property type="entry name" value="hscB"/>
    <property type="match status" value="1"/>
</dbReference>
<comment type="similarity">
    <text evidence="1">Belongs to the HscB family.</text>
</comment>
<dbReference type="InterPro" id="IPR004640">
    <property type="entry name" value="HscB"/>
</dbReference>
<dbReference type="PROSITE" id="PS50076">
    <property type="entry name" value="DNAJ_2"/>
    <property type="match status" value="1"/>
</dbReference>
<dbReference type="GO" id="GO:0051259">
    <property type="term" value="P:protein complex oligomerization"/>
    <property type="evidence" value="ECO:0007669"/>
    <property type="project" value="InterPro"/>
</dbReference>
<dbReference type="CDD" id="cd06257">
    <property type="entry name" value="DnaJ"/>
    <property type="match status" value="1"/>
</dbReference>
<dbReference type="InterPro" id="IPR036386">
    <property type="entry name" value="HscB_C_sf"/>
</dbReference>
<dbReference type="PANTHER" id="PTHR14021:SF15">
    <property type="entry name" value="IRON-SULFUR CLUSTER CO-CHAPERONE PROTEIN HSCB"/>
    <property type="match status" value="1"/>
</dbReference>
<dbReference type="Pfam" id="PF00226">
    <property type="entry name" value="DnaJ"/>
    <property type="match status" value="1"/>
</dbReference>
<dbReference type="SUPFAM" id="SSF46565">
    <property type="entry name" value="Chaperone J-domain"/>
    <property type="match status" value="1"/>
</dbReference>
<evidence type="ECO:0000313" key="5">
    <source>
        <dbReference type="EMBL" id="KAK4545757.1"/>
    </source>
</evidence>
<dbReference type="GO" id="GO:0005739">
    <property type="term" value="C:mitochondrion"/>
    <property type="evidence" value="ECO:0007669"/>
    <property type="project" value="TreeGrafter"/>
</dbReference>
<evidence type="ECO:0000256" key="3">
    <source>
        <dbReference type="SAM" id="MobiDB-lite"/>
    </source>
</evidence>
<dbReference type="Gene3D" id="1.20.1280.20">
    <property type="entry name" value="HscB, C-terminal domain"/>
    <property type="match status" value="1"/>
</dbReference>
<name>A0AAV9JL78_9PEZI</name>
<dbReference type="GO" id="GO:0051087">
    <property type="term" value="F:protein-folding chaperone binding"/>
    <property type="evidence" value="ECO:0007669"/>
    <property type="project" value="InterPro"/>
</dbReference>
<keyword evidence="6" id="KW-1185">Reference proteome</keyword>
<dbReference type="AlphaFoldDB" id="A0AAV9JL78"/>
<gene>
    <name evidence="5" type="ORF">LTR36_002711</name>
</gene>
<dbReference type="GO" id="GO:0001671">
    <property type="term" value="F:ATPase activator activity"/>
    <property type="evidence" value="ECO:0007669"/>
    <property type="project" value="InterPro"/>
</dbReference>
<protein>
    <recommendedName>
        <fullName evidence="4">J domain-containing protein</fullName>
    </recommendedName>
</protein>
<feature type="compositionally biased region" description="Low complexity" evidence="3">
    <location>
        <begin position="56"/>
        <end position="76"/>
    </location>
</feature>